<dbReference type="Proteomes" id="UP001220217">
    <property type="component" value="Plasmid pG5MAi6_3"/>
</dbReference>
<dbReference type="RefSeq" id="WP_275037788.1">
    <property type="nucleotide sequence ID" value="NZ_CP118721.1"/>
</dbReference>
<name>A0ABD7X449_PRIAR</name>
<dbReference type="EMBL" id="CP118721">
    <property type="protein sequence ID" value="WEA47288.1"/>
    <property type="molecule type" value="Genomic_DNA"/>
</dbReference>
<evidence type="ECO:0008006" key="3">
    <source>
        <dbReference type="Google" id="ProtNLM"/>
    </source>
</evidence>
<dbReference type="Pfam" id="PF23857">
    <property type="entry name" value="Phage_TAC_19"/>
    <property type="match status" value="1"/>
</dbReference>
<geneLocation type="plasmid" evidence="1 2">
    <name>pG5MAi6_3</name>
</geneLocation>
<evidence type="ECO:0000313" key="1">
    <source>
        <dbReference type="EMBL" id="WEA47288.1"/>
    </source>
</evidence>
<reference evidence="1 2" key="1">
    <citation type="submission" date="2023-02" db="EMBL/GenBank/DDBJ databases">
        <title>Complete genome sequence of Priestia aryabhattai G5MAi6, a methanol-tolerant strain isolated from tap water in Hong Kong.</title>
        <authorList>
            <person name="Leung K.M."/>
            <person name="Lai G.K.K."/>
            <person name="Griffin S.D.J."/>
        </authorList>
    </citation>
    <scope>NUCLEOTIDE SEQUENCE [LARGE SCALE GENOMIC DNA]</scope>
    <source>
        <strain evidence="1 2">G5MAi6</strain>
        <plasmid evidence="1 2">pG5MAi6_3</plasmid>
    </source>
</reference>
<sequence>MKITLHFPNENPKNEKDLYTKKTFNAPFIPLIVIKTLTEMREKSENDLQQFNDEELEQFIDLVCITFVNQFTSDDFYRGMATDKISEFITEFHDKAFNIQREGTGSSGKK</sequence>
<dbReference type="NCBIfam" id="NF047360">
    <property type="entry name" value="tail_chap_PVL"/>
    <property type="match status" value="1"/>
</dbReference>
<keyword evidence="1" id="KW-0614">Plasmid</keyword>
<proteinExistence type="predicted"/>
<dbReference type="AlphaFoldDB" id="A0ABD7X449"/>
<gene>
    <name evidence="1" type="ORF">PWO00_28640</name>
</gene>
<protein>
    <recommendedName>
        <fullName evidence="3">Tail assembly chaperone</fullName>
    </recommendedName>
</protein>
<accession>A0ABD7X449</accession>
<organism evidence="1 2">
    <name type="scientific">Priestia aryabhattai</name>
    <name type="common">Bacillus aryabhattai</name>
    <dbReference type="NCBI Taxonomy" id="412384"/>
    <lineage>
        <taxon>Bacteria</taxon>
        <taxon>Bacillati</taxon>
        <taxon>Bacillota</taxon>
        <taxon>Bacilli</taxon>
        <taxon>Bacillales</taxon>
        <taxon>Bacillaceae</taxon>
        <taxon>Priestia</taxon>
    </lineage>
</organism>
<evidence type="ECO:0000313" key="2">
    <source>
        <dbReference type="Proteomes" id="UP001220217"/>
    </source>
</evidence>
<dbReference type="InterPro" id="IPR057006">
    <property type="entry name" value="Phage_TAC_19"/>
</dbReference>